<feature type="signal peptide" evidence="1">
    <location>
        <begin position="1"/>
        <end position="20"/>
    </location>
</feature>
<keyword evidence="1" id="KW-0732">Signal</keyword>
<name>A0A553PLJ6_TIGCA</name>
<gene>
    <name evidence="2" type="ORF">TCAL_11694</name>
</gene>
<evidence type="ECO:0008006" key="4">
    <source>
        <dbReference type="Google" id="ProtNLM"/>
    </source>
</evidence>
<dbReference type="Proteomes" id="UP000318571">
    <property type="component" value="Chromosome 11"/>
</dbReference>
<comment type="caution">
    <text evidence="2">The sequence shown here is derived from an EMBL/GenBank/DDBJ whole genome shotgun (WGS) entry which is preliminary data.</text>
</comment>
<dbReference type="EMBL" id="VCGU01000003">
    <property type="protein sequence ID" value="TRY78557.1"/>
    <property type="molecule type" value="Genomic_DNA"/>
</dbReference>
<evidence type="ECO:0000313" key="3">
    <source>
        <dbReference type="Proteomes" id="UP000318571"/>
    </source>
</evidence>
<proteinExistence type="predicted"/>
<feature type="chain" id="PRO_5022061760" description="Saposin B-type domain-containing protein" evidence="1">
    <location>
        <begin position="21"/>
        <end position="188"/>
    </location>
</feature>
<evidence type="ECO:0000313" key="2">
    <source>
        <dbReference type="EMBL" id="TRY78557.1"/>
    </source>
</evidence>
<dbReference type="AlphaFoldDB" id="A0A553PLJ6"/>
<accession>A0A553PLJ6</accession>
<keyword evidence="3" id="KW-1185">Reference proteome</keyword>
<organism evidence="2 3">
    <name type="scientific">Tigriopus californicus</name>
    <name type="common">Marine copepod</name>
    <dbReference type="NCBI Taxonomy" id="6832"/>
    <lineage>
        <taxon>Eukaryota</taxon>
        <taxon>Metazoa</taxon>
        <taxon>Ecdysozoa</taxon>
        <taxon>Arthropoda</taxon>
        <taxon>Crustacea</taxon>
        <taxon>Multicrustacea</taxon>
        <taxon>Hexanauplia</taxon>
        <taxon>Copepoda</taxon>
        <taxon>Harpacticoida</taxon>
        <taxon>Harpacticidae</taxon>
        <taxon>Tigriopus</taxon>
    </lineage>
</organism>
<sequence>MKAFAFLALFIVGTLGSTLANAERAPAGKLVQGLVTEVKKLQSENQKLRSLMVQPRNDDCIDCVREIAHAVNICNELDTSTLECVENSIGAASDCLRFVCDILDVIDGGDGICPEDDDGTNDGTIVDCATCAVDIDLAIKACNDDDNSTLLCVENILGTVSDCLVCICEIAGAIGNEPITGCDPDYPL</sequence>
<protein>
    <recommendedName>
        <fullName evidence="4">Saposin B-type domain-containing protein</fullName>
    </recommendedName>
</protein>
<reference evidence="2 3" key="1">
    <citation type="journal article" date="2018" name="Nat. Ecol. Evol.">
        <title>Genomic signatures of mitonuclear coevolution across populations of Tigriopus californicus.</title>
        <authorList>
            <person name="Barreto F.S."/>
            <person name="Watson E.T."/>
            <person name="Lima T.G."/>
            <person name="Willett C.S."/>
            <person name="Edmands S."/>
            <person name="Li W."/>
            <person name="Burton R.S."/>
        </authorList>
    </citation>
    <scope>NUCLEOTIDE SEQUENCE [LARGE SCALE GENOMIC DNA]</scope>
    <source>
        <strain evidence="2 3">San Diego</strain>
    </source>
</reference>
<evidence type="ECO:0000256" key="1">
    <source>
        <dbReference type="SAM" id="SignalP"/>
    </source>
</evidence>